<dbReference type="PANTHER" id="PTHR42194:SF1">
    <property type="entry name" value="UPF0276 PROTEIN HI_1600"/>
    <property type="match status" value="1"/>
</dbReference>
<reference evidence="1 2" key="1">
    <citation type="submission" date="2014-07" db="EMBL/GenBank/DDBJ databases">
        <title>Draft Genome Sequence of Gephyronic Acid Producer, Cystobacter violaceus Strain Cb vi76.</title>
        <authorList>
            <person name="Stevens D.C."/>
            <person name="Young J."/>
            <person name="Carmichael R."/>
            <person name="Tan J."/>
            <person name="Taylor R.E."/>
        </authorList>
    </citation>
    <scope>NUCLEOTIDE SEQUENCE [LARGE SCALE GENOMIC DNA]</scope>
    <source>
        <strain evidence="1 2">Cb vi76</strain>
    </source>
</reference>
<protein>
    <recommendedName>
        <fullName evidence="3">DUF692 family protein</fullName>
    </recommendedName>
</protein>
<dbReference type="RefSeq" id="WP_043394827.1">
    <property type="nucleotide sequence ID" value="NZ_JPMI01000091.1"/>
</dbReference>
<comment type="caution">
    <text evidence="1">The sequence shown here is derived from an EMBL/GenBank/DDBJ whole genome shotgun (WGS) entry which is preliminary data.</text>
</comment>
<evidence type="ECO:0000313" key="1">
    <source>
        <dbReference type="EMBL" id="KFA92525.1"/>
    </source>
</evidence>
<proteinExistence type="predicted"/>
<evidence type="ECO:0008006" key="3">
    <source>
        <dbReference type="Google" id="ProtNLM"/>
    </source>
</evidence>
<dbReference type="PANTHER" id="PTHR42194">
    <property type="entry name" value="UPF0276 PROTEIN HI_1600"/>
    <property type="match status" value="1"/>
</dbReference>
<gene>
    <name evidence="1" type="ORF">Q664_14850</name>
</gene>
<dbReference type="Pfam" id="PF05114">
    <property type="entry name" value="MbnB_TglH_ChrH"/>
    <property type="match status" value="1"/>
</dbReference>
<dbReference type="Proteomes" id="UP000028547">
    <property type="component" value="Unassembled WGS sequence"/>
</dbReference>
<organism evidence="1 2">
    <name type="scientific">Archangium violaceum Cb vi76</name>
    <dbReference type="NCBI Taxonomy" id="1406225"/>
    <lineage>
        <taxon>Bacteria</taxon>
        <taxon>Pseudomonadati</taxon>
        <taxon>Myxococcota</taxon>
        <taxon>Myxococcia</taxon>
        <taxon>Myxococcales</taxon>
        <taxon>Cystobacterineae</taxon>
        <taxon>Archangiaceae</taxon>
        <taxon>Archangium</taxon>
    </lineage>
</organism>
<sequence length="549" mass="60012">MSHSDAAAWQLPWRGLGLSSNLDAADQPHPYRLLAESPGLFDYVEYSAPLSLDETRRHASLFPEMWERRGDVPVLFHPVHLNLYGPELEPVKALQDLDAHARAVGSAWVGNDIGWWHAGGQPFPGYLYFTPPFTEAGVRDSVAHALHVQSHLSVPLALENPAAFAKRGELHVLDFMARVHARTGLPLLIDLGHLLSYQLAARLPLEAGLDGFPLDKVIEIHLAGGVITRRNGRGYYVDDHTQPVREELFGLLESLLPRCPSLRAVTFEGDGHPPEVAALTLRRLRKLVPAAPPRPPLALTPVKEPAPALTRESEPWSLYDIGYGVKAETGGDVEGARAETDFRLAVVAETLDRDWPVSRLLLAGTREGLRAFTASKEFRELFDGLGRSPGHAFASWARRQLRERPDEGAAAAVTFETFLPNAFMTRPAPAPGPGQVGLAEDVRVGSFPVDLTELVFAAKSLRRHLTGRAWACEVLDVSGLESLAQVARRPAPGPWTFVVRRRGRGLEVLPVPPSLSQVVRSLAQAPRAVEELPAPVLAEGRALGVLRRG</sequence>
<dbReference type="Gene3D" id="3.20.20.150">
    <property type="entry name" value="Divalent-metal-dependent TIM barrel enzymes"/>
    <property type="match status" value="1"/>
</dbReference>
<dbReference type="EMBL" id="JPMI01000091">
    <property type="protein sequence ID" value="KFA92525.1"/>
    <property type="molecule type" value="Genomic_DNA"/>
</dbReference>
<evidence type="ECO:0000313" key="2">
    <source>
        <dbReference type="Proteomes" id="UP000028547"/>
    </source>
</evidence>
<name>A0A084SVP0_9BACT</name>
<dbReference type="InterPro" id="IPR007801">
    <property type="entry name" value="MbnB/TglH/ChrH"/>
</dbReference>
<dbReference type="AlphaFoldDB" id="A0A084SVP0"/>
<accession>A0A084SVP0</accession>